<dbReference type="GO" id="GO:0016020">
    <property type="term" value="C:membrane"/>
    <property type="evidence" value="ECO:0007669"/>
    <property type="project" value="UniProtKB-SubCell"/>
</dbReference>
<proteinExistence type="inferred from homology"/>
<feature type="transmembrane region" description="Helical" evidence="7">
    <location>
        <begin position="224"/>
        <end position="244"/>
    </location>
</feature>
<accession>A0A9P8EJ42</accession>
<feature type="domain" description="Rhodopsin" evidence="8">
    <location>
        <begin position="39"/>
        <end position="285"/>
    </location>
</feature>
<evidence type="ECO:0000313" key="10">
    <source>
        <dbReference type="Proteomes" id="UP000779574"/>
    </source>
</evidence>
<dbReference type="Pfam" id="PF20684">
    <property type="entry name" value="Fung_rhodopsin"/>
    <property type="match status" value="1"/>
</dbReference>
<feature type="non-terminal residue" evidence="9">
    <location>
        <position position="407"/>
    </location>
</feature>
<evidence type="ECO:0000259" key="8">
    <source>
        <dbReference type="Pfam" id="PF20684"/>
    </source>
</evidence>
<organism evidence="9 10">
    <name type="scientific">Aureobasidium melanogenum</name>
    <name type="common">Aureobasidium pullulans var. melanogenum</name>
    <dbReference type="NCBI Taxonomy" id="46634"/>
    <lineage>
        <taxon>Eukaryota</taxon>
        <taxon>Fungi</taxon>
        <taxon>Dikarya</taxon>
        <taxon>Ascomycota</taxon>
        <taxon>Pezizomycotina</taxon>
        <taxon>Dothideomycetes</taxon>
        <taxon>Dothideomycetidae</taxon>
        <taxon>Dothideales</taxon>
        <taxon>Saccotheciaceae</taxon>
        <taxon>Aureobasidium</taxon>
    </lineage>
</organism>
<reference evidence="9" key="1">
    <citation type="journal article" date="2021" name="J Fungi (Basel)">
        <title>Virulence traits and population genomics of the black yeast Aureobasidium melanogenum.</title>
        <authorList>
            <person name="Cernosa A."/>
            <person name="Sun X."/>
            <person name="Gostincar C."/>
            <person name="Fang C."/>
            <person name="Gunde-Cimerman N."/>
            <person name="Song Z."/>
        </authorList>
    </citation>
    <scope>NUCLEOTIDE SEQUENCE</scope>
    <source>
        <strain evidence="9">EXF-9911</strain>
    </source>
</reference>
<keyword evidence="2 7" id="KW-0812">Transmembrane</keyword>
<evidence type="ECO:0000256" key="6">
    <source>
        <dbReference type="SAM" id="MobiDB-lite"/>
    </source>
</evidence>
<feature type="compositionally biased region" description="Basic residues" evidence="6">
    <location>
        <begin position="312"/>
        <end position="323"/>
    </location>
</feature>
<gene>
    <name evidence="9" type="ORF">KCU76_g6735</name>
</gene>
<sequence length="407" mass="45078">MDTFSVSLLPNVLDLQPKAHLLFGFSVTFLVLVWMSLALRVYVRIFTIKAFGWDDAFLIWAAVTFTTFCAYLIVEAKYCFKPEVEIAYNTEDLMAIWPVLTQAMVFVVTYNALYIATTIIFKISLAIFFLRIVVLKWQRLLIYISTAIYAVYGIAFIFLVTFRCGMPKDLLINAARGKCISEDVIMPMLYISGVLNSGVDVIFALLPAIVLWNSLMPRRAKISACVLLSMGCVGTVASIVRIAYLSGLVTSSNFFTTAVDAGLLSIVEPGLAITAASLCALRPLFLSMVEKTLPYISRSGSNRTKNSAMGTCRRHGSRSQHASRSRLSFADHKGFQVFDNATSRLETIIASPRFEMVDLGNDDNALHRTSSQGSLVEQHAYETARTRVPPYSGKGVMMTRAVKVTGH</sequence>
<dbReference type="AlphaFoldDB" id="A0A9P8EJ42"/>
<dbReference type="PANTHER" id="PTHR33048:SF96">
    <property type="entry name" value="INTEGRAL MEMBRANE PROTEIN"/>
    <property type="match status" value="1"/>
</dbReference>
<reference evidence="9" key="2">
    <citation type="submission" date="2021-08" db="EMBL/GenBank/DDBJ databases">
        <authorList>
            <person name="Gostincar C."/>
            <person name="Sun X."/>
            <person name="Song Z."/>
            <person name="Gunde-Cimerman N."/>
        </authorList>
    </citation>
    <scope>NUCLEOTIDE SEQUENCE</scope>
    <source>
        <strain evidence="9">EXF-9911</strain>
    </source>
</reference>
<feature type="compositionally biased region" description="Polar residues" evidence="6">
    <location>
        <begin position="300"/>
        <end position="309"/>
    </location>
</feature>
<dbReference type="InterPro" id="IPR052337">
    <property type="entry name" value="SAT4-like"/>
</dbReference>
<dbReference type="EMBL" id="JAHFXF010000231">
    <property type="protein sequence ID" value="KAG9692388.1"/>
    <property type="molecule type" value="Genomic_DNA"/>
</dbReference>
<feature type="transmembrane region" description="Helical" evidence="7">
    <location>
        <begin position="190"/>
        <end position="212"/>
    </location>
</feature>
<feature type="transmembrane region" description="Helical" evidence="7">
    <location>
        <begin position="140"/>
        <end position="162"/>
    </location>
</feature>
<feature type="transmembrane region" description="Helical" evidence="7">
    <location>
        <begin position="55"/>
        <end position="74"/>
    </location>
</feature>
<keyword evidence="3 7" id="KW-1133">Transmembrane helix</keyword>
<feature type="transmembrane region" description="Helical" evidence="7">
    <location>
        <begin position="264"/>
        <end position="285"/>
    </location>
</feature>
<dbReference type="PANTHER" id="PTHR33048">
    <property type="entry name" value="PTH11-LIKE INTEGRAL MEMBRANE PROTEIN (AFU_ORTHOLOGUE AFUA_5G11245)"/>
    <property type="match status" value="1"/>
</dbReference>
<name>A0A9P8EJ42_AURME</name>
<feature type="transmembrane region" description="Helical" evidence="7">
    <location>
        <begin position="20"/>
        <end position="43"/>
    </location>
</feature>
<protein>
    <recommendedName>
        <fullName evidence="8">Rhodopsin domain-containing protein</fullName>
    </recommendedName>
</protein>
<evidence type="ECO:0000256" key="3">
    <source>
        <dbReference type="ARBA" id="ARBA00022989"/>
    </source>
</evidence>
<evidence type="ECO:0000256" key="4">
    <source>
        <dbReference type="ARBA" id="ARBA00023136"/>
    </source>
</evidence>
<keyword evidence="4 7" id="KW-0472">Membrane</keyword>
<evidence type="ECO:0000256" key="1">
    <source>
        <dbReference type="ARBA" id="ARBA00004141"/>
    </source>
</evidence>
<dbReference type="OrthoDB" id="4682787at2759"/>
<evidence type="ECO:0000256" key="5">
    <source>
        <dbReference type="ARBA" id="ARBA00038359"/>
    </source>
</evidence>
<dbReference type="InterPro" id="IPR049326">
    <property type="entry name" value="Rhodopsin_dom_fungi"/>
</dbReference>
<evidence type="ECO:0000256" key="7">
    <source>
        <dbReference type="SAM" id="Phobius"/>
    </source>
</evidence>
<evidence type="ECO:0000313" key="9">
    <source>
        <dbReference type="EMBL" id="KAG9692388.1"/>
    </source>
</evidence>
<comment type="subcellular location">
    <subcellularLocation>
        <location evidence="1">Membrane</location>
        <topology evidence="1">Multi-pass membrane protein</topology>
    </subcellularLocation>
</comment>
<feature type="region of interest" description="Disordered" evidence="6">
    <location>
        <begin position="300"/>
        <end position="323"/>
    </location>
</feature>
<feature type="transmembrane region" description="Helical" evidence="7">
    <location>
        <begin position="112"/>
        <end position="133"/>
    </location>
</feature>
<comment type="caution">
    <text evidence="9">The sequence shown here is derived from an EMBL/GenBank/DDBJ whole genome shotgun (WGS) entry which is preliminary data.</text>
</comment>
<evidence type="ECO:0000256" key="2">
    <source>
        <dbReference type="ARBA" id="ARBA00022692"/>
    </source>
</evidence>
<comment type="similarity">
    <text evidence="5">Belongs to the SAT4 family.</text>
</comment>
<dbReference type="Proteomes" id="UP000779574">
    <property type="component" value="Unassembled WGS sequence"/>
</dbReference>